<dbReference type="Proteomes" id="UP000295781">
    <property type="component" value="Chromosome"/>
</dbReference>
<keyword evidence="1" id="KW-0732">Signal</keyword>
<feature type="signal peptide" evidence="1">
    <location>
        <begin position="1"/>
        <end position="28"/>
    </location>
</feature>
<feature type="chain" id="PRO_5021012615" description="Tat pathway signal sequence" evidence="1">
    <location>
        <begin position="29"/>
        <end position="547"/>
    </location>
</feature>
<dbReference type="AlphaFoldDB" id="A0A4P2Q7W1"/>
<gene>
    <name evidence="2" type="ORF">SOCEGT47_061830</name>
</gene>
<name>A0A4P2Q7W1_SORCE</name>
<dbReference type="PROSITE" id="PS51318">
    <property type="entry name" value="TAT"/>
    <property type="match status" value="1"/>
</dbReference>
<dbReference type="Pfam" id="PF07586">
    <property type="entry name" value="HXXSHH"/>
    <property type="match status" value="1"/>
</dbReference>
<dbReference type="OrthoDB" id="5483350at2"/>
<sequence length="547" mass="58386">MTKRMNRRIFLRGLGGACVAAPFLGSIAGRAAKAQPATPPRRLIVMYTHYGCITTRFFPKKSHGPLTAADLQSTTLKHLTPYVDKLLMPRGIRAMNEWTPDLKRGQGNDRHTQVNGSYFTCHPVTPNSDDPFRFAAEVKFDAMPTGPSLDHVIARQLSPGGEPLFMRVGMGDFHEGPQRAISYSAPETLYPGLGAPAEILARLTGLFSDPLPSPDTYQAVRGKSIIDIVRDDLDTLARFDMSQADRNKLEAWKALLDETVRTVASAQCNASVAAALGVTRETVDLSSVPLSLDEDVLTRRISDSMDGADLYSNLAVLAAACNANPVIFLKYPGNHLFRGLGLTSLCGDLANRTGSTSHGGSCVSGVIDMLLKIDDYHARKFANLVEQLSRIDEGDGTLLDSCAAVWFQDASDGNARNLNNLPIVQVGSAGGYFKTGWAVNVEDGSPDLTTGNSESACVDGAPSEVNGHTQSTGTDPSLANAPINKYYCNLMNALGVKAGADGFPAPGGPAPVTHFGMYDRTEDFIGGGINPPTIHDPGEFAALRASS</sequence>
<reference evidence="2 3" key="1">
    <citation type="submission" date="2015-09" db="EMBL/GenBank/DDBJ databases">
        <title>Sorangium comparison.</title>
        <authorList>
            <person name="Zaburannyi N."/>
            <person name="Bunk B."/>
            <person name="Overmann J."/>
            <person name="Mueller R."/>
        </authorList>
    </citation>
    <scope>NUCLEOTIDE SEQUENCE [LARGE SCALE GENOMIC DNA]</scope>
    <source>
        <strain evidence="2 3">So ceGT47</strain>
    </source>
</reference>
<protein>
    <recommendedName>
        <fullName evidence="4">Tat pathway signal sequence</fullName>
    </recommendedName>
</protein>
<dbReference type="InterPro" id="IPR011447">
    <property type="entry name" value="DUF1552"/>
</dbReference>
<dbReference type="InterPro" id="IPR006311">
    <property type="entry name" value="TAT_signal"/>
</dbReference>
<evidence type="ECO:0000256" key="1">
    <source>
        <dbReference type="SAM" id="SignalP"/>
    </source>
</evidence>
<organism evidence="2 3">
    <name type="scientific">Sorangium cellulosum</name>
    <name type="common">Polyangium cellulosum</name>
    <dbReference type="NCBI Taxonomy" id="56"/>
    <lineage>
        <taxon>Bacteria</taxon>
        <taxon>Pseudomonadati</taxon>
        <taxon>Myxococcota</taxon>
        <taxon>Polyangia</taxon>
        <taxon>Polyangiales</taxon>
        <taxon>Polyangiaceae</taxon>
        <taxon>Sorangium</taxon>
    </lineage>
</organism>
<evidence type="ECO:0008006" key="4">
    <source>
        <dbReference type="Google" id="ProtNLM"/>
    </source>
</evidence>
<dbReference type="EMBL" id="CP012670">
    <property type="protein sequence ID" value="AUX25634.1"/>
    <property type="molecule type" value="Genomic_DNA"/>
</dbReference>
<evidence type="ECO:0000313" key="3">
    <source>
        <dbReference type="Proteomes" id="UP000295781"/>
    </source>
</evidence>
<proteinExistence type="predicted"/>
<accession>A0A4P2Q7W1</accession>
<evidence type="ECO:0000313" key="2">
    <source>
        <dbReference type="EMBL" id="AUX25634.1"/>
    </source>
</evidence>